<accession>A0A482PI23</accession>
<dbReference type="AlphaFoldDB" id="A0A482PI23"/>
<protein>
    <submittedName>
        <fullName evidence="1">Tail fiber assembly protein</fullName>
    </submittedName>
</protein>
<dbReference type="PANTHER" id="PTHR34413:SF1">
    <property type="entry name" value="CYTOPLASMIC PROTEIN"/>
    <property type="match status" value="1"/>
</dbReference>
<organism evidence="1">
    <name type="scientific">Citrobacter rodentium</name>
    <dbReference type="NCBI Taxonomy" id="67825"/>
    <lineage>
        <taxon>Bacteria</taxon>
        <taxon>Pseudomonadati</taxon>
        <taxon>Pseudomonadota</taxon>
        <taxon>Gammaproteobacteria</taxon>
        <taxon>Enterobacterales</taxon>
        <taxon>Enterobacteriaceae</taxon>
        <taxon>Citrobacter</taxon>
    </lineage>
</organism>
<dbReference type="OMA" id="YINANSW"/>
<dbReference type="PANTHER" id="PTHR34413">
    <property type="entry name" value="PROPHAGE TAIL FIBER ASSEMBLY PROTEIN HOMOLOG TFAE-RELATED-RELATED"/>
    <property type="match status" value="1"/>
</dbReference>
<dbReference type="EMBL" id="CP038008">
    <property type="protein sequence ID" value="QBY27542.1"/>
    <property type="molecule type" value="Genomic_DNA"/>
</dbReference>
<sequence length="141" mass="15524">MNKIYFSQDPVGFYIEGVSAVPSNAIEVSADIYNEFAGVAWPDGKVLGADDSGYPTWIDAPPPSHDELIAQAEAEKQRLIDETNVWINGQQWPSKLALGRLSEDEKAQFNEWLDYLDAVSAVDTSTAPDIEWPTPPEQPAS</sequence>
<reference evidence="1" key="1">
    <citation type="submission" date="2019-03" db="EMBL/GenBank/DDBJ databases">
        <title>Complete genome sequence of enteropathogenic Citrobacter rodentium strain DBS100.</title>
        <authorList>
            <person name="Popov G."/>
            <person name="Fiebig A."/>
            <person name="Shideler S."/>
            <person name="Coombes B."/>
            <person name="Savchenko A."/>
        </authorList>
    </citation>
    <scope>NUCLEOTIDE SEQUENCE</scope>
    <source>
        <strain evidence="1">DBS100</strain>
    </source>
</reference>
<proteinExistence type="predicted"/>
<evidence type="ECO:0000313" key="1">
    <source>
        <dbReference type="EMBL" id="QBY27542.1"/>
    </source>
</evidence>
<dbReference type="InterPro" id="IPR051220">
    <property type="entry name" value="TFA_Chaperone"/>
</dbReference>
<dbReference type="InterPro" id="IPR003458">
    <property type="entry name" value="Phage_T4_Gp38_tail_assem"/>
</dbReference>
<gene>
    <name evidence="1" type="ORF">E2R62_00935</name>
</gene>
<dbReference type="Pfam" id="PF02413">
    <property type="entry name" value="Caudo_TAP"/>
    <property type="match status" value="1"/>
</dbReference>
<name>A0A482PI23_CITRO</name>
<dbReference type="RefSeq" id="WP_012905225.1">
    <property type="nucleotide sequence ID" value="NZ_CAJTBI010000020.1"/>
</dbReference>